<dbReference type="GO" id="GO:0004519">
    <property type="term" value="F:endonuclease activity"/>
    <property type="evidence" value="ECO:0007669"/>
    <property type="project" value="UniProtKB-KW"/>
</dbReference>
<gene>
    <name evidence="8" type="ORF">PACLA_8A003970</name>
</gene>
<dbReference type="SUPFAM" id="SSF56672">
    <property type="entry name" value="DNA/RNA polymerases"/>
    <property type="match status" value="1"/>
</dbReference>
<dbReference type="InterPro" id="IPR050951">
    <property type="entry name" value="Retrovirus_Pol_polyprotein"/>
</dbReference>
<dbReference type="PANTHER" id="PTHR37984">
    <property type="entry name" value="PROTEIN CBG26694"/>
    <property type="match status" value="1"/>
</dbReference>
<dbReference type="InterPro" id="IPR043502">
    <property type="entry name" value="DNA/RNA_pol_sf"/>
</dbReference>
<organism evidence="8 9">
    <name type="scientific">Paramuricea clavata</name>
    <name type="common">Red gorgonian</name>
    <name type="synonym">Violescent sea-whip</name>
    <dbReference type="NCBI Taxonomy" id="317549"/>
    <lineage>
        <taxon>Eukaryota</taxon>
        <taxon>Metazoa</taxon>
        <taxon>Cnidaria</taxon>
        <taxon>Anthozoa</taxon>
        <taxon>Octocorallia</taxon>
        <taxon>Malacalcyonacea</taxon>
        <taxon>Plexauridae</taxon>
        <taxon>Paramuricea</taxon>
    </lineage>
</organism>
<keyword evidence="3" id="KW-0540">Nuclease</keyword>
<evidence type="ECO:0000256" key="2">
    <source>
        <dbReference type="ARBA" id="ARBA00022695"/>
    </source>
</evidence>
<dbReference type="GO" id="GO:0016787">
    <property type="term" value="F:hydrolase activity"/>
    <property type="evidence" value="ECO:0007669"/>
    <property type="project" value="UniProtKB-KW"/>
</dbReference>
<dbReference type="Pfam" id="PF17917">
    <property type="entry name" value="RT_RNaseH"/>
    <property type="match status" value="1"/>
</dbReference>
<evidence type="ECO:0000313" key="8">
    <source>
        <dbReference type="EMBL" id="CAB4003078.1"/>
    </source>
</evidence>
<dbReference type="GO" id="GO:0003964">
    <property type="term" value="F:RNA-directed DNA polymerase activity"/>
    <property type="evidence" value="ECO:0007669"/>
    <property type="project" value="UniProtKB-KW"/>
</dbReference>
<dbReference type="FunFam" id="3.30.70.270:FF:000063">
    <property type="entry name" value="Zinc knuckle domaincontaining protein"/>
    <property type="match status" value="1"/>
</dbReference>
<evidence type="ECO:0000313" key="9">
    <source>
        <dbReference type="Proteomes" id="UP001152795"/>
    </source>
</evidence>
<keyword evidence="2" id="KW-0548">Nucleotidyltransferase</keyword>
<evidence type="ECO:0000256" key="4">
    <source>
        <dbReference type="ARBA" id="ARBA00022759"/>
    </source>
</evidence>
<dbReference type="PANTHER" id="PTHR37984:SF11">
    <property type="entry name" value="INTEGRASE CATALYTIC DOMAIN-CONTAINING PROTEIN"/>
    <property type="match status" value="1"/>
</dbReference>
<keyword evidence="4" id="KW-0255">Endonuclease</keyword>
<feature type="domain" description="Reverse transcriptase RNase H-like" evidence="7">
    <location>
        <begin position="164"/>
        <end position="257"/>
    </location>
</feature>
<keyword evidence="6" id="KW-0695">RNA-directed DNA polymerase</keyword>
<name>A0A6S7IJL0_PARCT</name>
<evidence type="ECO:0000259" key="7">
    <source>
        <dbReference type="Pfam" id="PF17917"/>
    </source>
</evidence>
<accession>A0A6S7IJL0</accession>
<keyword evidence="9" id="KW-1185">Reference proteome</keyword>
<evidence type="ECO:0000256" key="1">
    <source>
        <dbReference type="ARBA" id="ARBA00022679"/>
    </source>
</evidence>
<sequence>ILTSSLIQQNIFCNSMKHGGGVLEIGKGDTILYATGRRKYTRTQSAHDQSLEAVFQRLKERGLTLNKHKCEYGKDKLEFYGYVFPGDSIAPDPKKIDDIVNLQTPTFASEVRSLLGMTNYCSRFIPDYATKTELLRKLTHKDQPWEWTSQHDSAVDQLKEALSCWTAAILSQVDRKTGTHHIVTYASRSLSETEQRYRQAEREALAVVWACKHLHLYIYGKPVTIYNDHKPLVSIYGNPSSKPPARIQKWALRLQPYQLTVRYRKGEGNPADYLLLHPSKQPTTASREQKIAEEYVNYITSTPKALTDQEIEEATKADSTL</sequence>
<dbReference type="CDD" id="cd09274">
    <property type="entry name" value="RNase_HI_RT_Ty3"/>
    <property type="match status" value="1"/>
</dbReference>
<keyword evidence="1" id="KW-0808">Transferase</keyword>
<feature type="non-terminal residue" evidence="8">
    <location>
        <position position="1"/>
    </location>
</feature>
<proteinExistence type="predicted"/>
<keyword evidence="5" id="KW-0378">Hydrolase</keyword>
<dbReference type="OrthoDB" id="76385at2759"/>
<dbReference type="Gene3D" id="3.30.70.270">
    <property type="match status" value="2"/>
</dbReference>
<protein>
    <recommendedName>
        <fullName evidence="7">Reverse transcriptase RNase H-like domain-containing protein</fullName>
    </recommendedName>
</protein>
<dbReference type="InterPro" id="IPR043128">
    <property type="entry name" value="Rev_trsase/Diguanyl_cyclase"/>
</dbReference>
<comment type="caution">
    <text evidence="8">The sequence shown here is derived from an EMBL/GenBank/DDBJ whole genome shotgun (WGS) entry which is preliminary data.</text>
</comment>
<dbReference type="Proteomes" id="UP001152795">
    <property type="component" value="Unassembled WGS sequence"/>
</dbReference>
<dbReference type="AlphaFoldDB" id="A0A6S7IJL0"/>
<evidence type="ECO:0000256" key="3">
    <source>
        <dbReference type="ARBA" id="ARBA00022722"/>
    </source>
</evidence>
<dbReference type="InterPro" id="IPR041373">
    <property type="entry name" value="RT_RNaseH"/>
</dbReference>
<evidence type="ECO:0000256" key="5">
    <source>
        <dbReference type="ARBA" id="ARBA00022801"/>
    </source>
</evidence>
<dbReference type="EMBL" id="CACRXK020004533">
    <property type="protein sequence ID" value="CAB4003078.1"/>
    <property type="molecule type" value="Genomic_DNA"/>
</dbReference>
<reference evidence="8" key="1">
    <citation type="submission" date="2020-04" db="EMBL/GenBank/DDBJ databases">
        <authorList>
            <person name="Alioto T."/>
            <person name="Alioto T."/>
            <person name="Gomez Garrido J."/>
        </authorList>
    </citation>
    <scope>NUCLEOTIDE SEQUENCE</scope>
    <source>
        <strain evidence="8">A484AB</strain>
    </source>
</reference>
<evidence type="ECO:0000256" key="6">
    <source>
        <dbReference type="ARBA" id="ARBA00022918"/>
    </source>
</evidence>